<protein>
    <submittedName>
        <fullName evidence="1">Uncharacterized protein</fullName>
    </submittedName>
</protein>
<sequence length="60" mass="7016">MKKIENIKNNREAHPSLSIYDFSKADANMYKNDKLSIIFGQKTTNIFKDIPNEFIKNNSH</sequence>
<organism evidence="1 2">
    <name type="scientific">Staphylococcus hominis</name>
    <dbReference type="NCBI Taxonomy" id="1290"/>
    <lineage>
        <taxon>Bacteria</taxon>
        <taxon>Bacillati</taxon>
        <taxon>Bacillota</taxon>
        <taxon>Bacilli</taxon>
        <taxon>Bacillales</taxon>
        <taxon>Staphylococcaceae</taxon>
        <taxon>Staphylococcus</taxon>
    </lineage>
</organism>
<dbReference type="EMBL" id="CP054550">
    <property type="protein sequence ID" value="QKQ29568.1"/>
    <property type="molecule type" value="Genomic_DNA"/>
</dbReference>
<evidence type="ECO:0000313" key="1">
    <source>
        <dbReference type="EMBL" id="QKQ29568.1"/>
    </source>
</evidence>
<evidence type="ECO:0000313" key="2">
    <source>
        <dbReference type="Proteomes" id="UP000509636"/>
    </source>
</evidence>
<reference evidence="1 2" key="1">
    <citation type="submission" date="2019-09" db="EMBL/GenBank/DDBJ databases">
        <title>FDA dAtabase for Regulatory Grade micrObial Sequences (FDA-ARGOS): Supporting development and validation of Infectious Disease Dx tests.</title>
        <authorList>
            <person name="Sciortino C."/>
            <person name="Tallon L."/>
            <person name="Sadzewicz L."/>
            <person name="Vavikolanu K."/>
            <person name="Mehta A."/>
            <person name="Aluvathingal J."/>
            <person name="Nadendla S."/>
            <person name="Nandy P."/>
            <person name="Geyer C."/>
            <person name="Yan Y."/>
            <person name="Sichtig H."/>
        </authorList>
    </citation>
    <scope>NUCLEOTIDE SEQUENCE [LARGE SCALE GENOMIC DNA]</scope>
    <source>
        <strain evidence="1 2">FDAARGOS_661</strain>
    </source>
</reference>
<gene>
    <name evidence="1" type="ORF">FOB69_10240</name>
</gene>
<dbReference type="AlphaFoldDB" id="A0A6N0I4P1"/>
<proteinExistence type="predicted"/>
<name>A0A6N0I4P1_STAHO</name>
<accession>A0A6N0I4P1</accession>
<dbReference type="Proteomes" id="UP000509636">
    <property type="component" value="Chromosome"/>
</dbReference>